<keyword evidence="8 9" id="KW-0807">Transducer</keyword>
<feature type="transmembrane region" description="Helical" evidence="10">
    <location>
        <begin position="142"/>
        <end position="164"/>
    </location>
</feature>
<keyword evidence="4 9" id="KW-0812">Transmembrane</keyword>
<keyword evidence="6 10" id="KW-1133">Transmembrane helix</keyword>
<dbReference type="InterPro" id="IPR050402">
    <property type="entry name" value="OR51/52/56-like"/>
</dbReference>
<evidence type="ECO:0000313" key="13">
    <source>
        <dbReference type="Proteomes" id="UP000694393"/>
    </source>
</evidence>
<comment type="function">
    <text evidence="1">Odorant receptor.</text>
</comment>
<comment type="subcellular location">
    <subcellularLocation>
        <location evidence="10">Cell membrane</location>
        <topology evidence="10">Multi-pass membrane protein</topology>
    </subcellularLocation>
    <subcellularLocation>
        <location evidence="2">Membrane</location>
        <topology evidence="2">Multi-pass membrane protein</topology>
    </subcellularLocation>
</comment>
<dbReference type="PRINTS" id="PR00245">
    <property type="entry name" value="OLFACTORYR"/>
</dbReference>
<dbReference type="GO" id="GO:0005886">
    <property type="term" value="C:plasma membrane"/>
    <property type="evidence" value="ECO:0007669"/>
    <property type="project" value="UniProtKB-SubCell"/>
</dbReference>
<keyword evidence="9" id="KW-0297">G-protein coupled receptor</keyword>
<dbReference type="PANTHER" id="PTHR26450">
    <property type="entry name" value="OLFACTORY RECEPTOR 56B1-RELATED"/>
    <property type="match status" value="1"/>
</dbReference>
<dbReference type="Proteomes" id="UP000694393">
    <property type="component" value="Unplaced"/>
</dbReference>
<evidence type="ECO:0000256" key="1">
    <source>
        <dbReference type="ARBA" id="ARBA00002936"/>
    </source>
</evidence>
<dbReference type="FunFam" id="1.20.1070.10:FF:000006">
    <property type="entry name" value="Olfactory receptor"/>
    <property type="match status" value="1"/>
</dbReference>
<feature type="transmembrane region" description="Helical" evidence="10">
    <location>
        <begin position="237"/>
        <end position="260"/>
    </location>
</feature>
<sequence>MGLVLTRSHPATFVLVGIPGLQEHQFWIAFPFCIMYVVAILGNGIVLFIIKIEPSLHEPMYLFLAMLAITDLVLTTSTLPKMLTIFWQGPREISFHACLAQMFFVHTFSSVESGVLMTMALDRYVAICYPLQHSSILSVPAVMTMGSLVLTRGVLLVIPFLFLIHRLPFCQHCLILHSYCEHMAVVKLVCGDAQVNVIYGLFVVFMVGVDVFVISVSYAMILQAVLRLPDIDTRLKAVSTCASHFCVILAFYMPALFTFLTHRFGHNVPHHVHILMANLYLLVPPMLNPIVYGVRTREIRDRVLRIIQQNRYEQPVPV</sequence>
<evidence type="ECO:0000259" key="11">
    <source>
        <dbReference type="PROSITE" id="PS50262"/>
    </source>
</evidence>
<dbReference type="Ensembl" id="ENSPCET00000013315.1">
    <property type="protein sequence ID" value="ENSPCEP00000012849.1"/>
    <property type="gene ID" value="ENSPCEG00000010177.1"/>
</dbReference>
<evidence type="ECO:0000313" key="12">
    <source>
        <dbReference type="Ensembl" id="ENSPCEP00000012849.1"/>
    </source>
</evidence>
<dbReference type="PRINTS" id="PR00237">
    <property type="entry name" value="GPCRRHODOPSN"/>
</dbReference>
<feature type="transmembrane region" description="Helical" evidence="10">
    <location>
        <begin position="197"/>
        <end position="225"/>
    </location>
</feature>
<dbReference type="PROSITE" id="PS50262">
    <property type="entry name" value="G_PROTEIN_RECEP_F1_2"/>
    <property type="match status" value="1"/>
</dbReference>
<comment type="similarity">
    <text evidence="9">Belongs to the G-protein coupled receptor 1 family.</text>
</comment>
<evidence type="ECO:0000256" key="4">
    <source>
        <dbReference type="ARBA" id="ARBA00022692"/>
    </source>
</evidence>
<evidence type="ECO:0000256" key="5">
    <source>
        <dbReference type="ARBA" id="ARBA00022725"/>
    </source>
</evidence>
<dbReference type="SUPFAM" id="SSF81321">
    <property type="entry name" value="Family A G protein-coupled receptor-like"/>
    <property type="match status" value="1"/>
</dbReference>
<reference evidence="12" key="1">
    <citation type="submission" date="2025-08" db="UniProtKB">
        <authorList>
            <consortium name="Ensembl"/>
        </authorList>
    </citation>
    <scope>IDENTIFICATION</scope>
</reference>
<dbReference type="InterPro" id="IPR000276">
    <property type="entry name" value="GPCR_Rhodpsn"/>
</dbReference>
<keyword evidence="5 10" id="KW-0552">Olfaction</keyword>
<feature type="transmembrane region" description="Helical" evidence="10">
    <location>
        <begin position="26"/>
        <end position="49"/>
    </location>
</feature>
<feature type="transmembrane region" description="Helical" evidence="10">
    <location>
        <begin position="61"/>
        <end position="79"/>
    </location>
</feature>
<feature type="transmembrane region" description="Helical" evidence="10">
    <location>
        <begin position="99"/>
        <end position="121"/>
    </location>
</feature>
<dbReference type="PANTHER" id="PTHR26450:SF156">
    <property type="entry name" value="OLFACTORY RECEPTOR 52R1"/>
    <property type="match status" value="1"/>
</dbReference>
<evidence type="ECO:0000256" key="9">
    <source>
        <dbReference type="RuleBase" id="RU000688"/>
    </source>
</evidence>
<accession>A0A8C8RXX0</accession>
<proteinExistence type="inferred from homology"/>
<evidence type="ECO:0000256" key="8">
    <source>
        <dbReference type="ARBA" id="ARBA00023224"/>
    </source>
</evidence>
<keyword evidence="10" id="KW-1003">Cell membrane</keyword>
<evidence type="ECO:0000256" key="3">
    <source>
        <dbReference type="ARBA" id="ARBA00022606"/>
    </source>
</evidence>
<dbReference type="CDD" id="cd15951">
    <property type="entry name" value="7tmA_OR52R_52L-like"/>
    <property type="match status" value="1"/>
</dbReference>
<evidence type="ECO:0000256" key="6">
    <source>
        <dbReference type="ARBA" id="ARBA00022989"/>
    </source>
</evidence>
<name>A0A8C8RXX0_9SAUR</name>
<feature type="transmembrane region" description="Helical" evidence="10">
    <location>
        <begin position="272"/>
        <end position="294"/>
    </location>
</feature>
<protein>
    <recommendedName>
        <fullName evidence="10">Olfactory receptor</fullName>
    </recommendedName>
</protein>
<evidence type="ECO:0000256" key="2">
    <source>
        <dbReference type="ARBA" id="ARBA00004141"/>
    </source>
</evidence>
<dbReference type="InterPro" id="IPR000725">
    <property type="entry name" value="Olfact_rcpt"/>
</dbReference>
<organism evidence="12 13">
    <name type="scientific">Pelusios castaneus</name>
    <name type="common">West African mud turtle</name>
    <dbReference type="NCBI Taxonomy" id="367368"/>
    <lineage>
        <taxon>Eukaryota</taxon>
        <taxon>Metazoa</taxon>
        <taxon>Chordata</taxon>
        <taxon>Craniata</taxon>
        <taxon>Vertebrata</taxon>
        <taxon>Euteleostomi</taxon>
        <taxon>Archelosauria</taxon>
        <taxon>Testudinata</taxon>
        <taxon>Testudines</taxon>
        <taxon>Pleurodira</taxon>
        <taxon>Pelomedusidae</taxon>
        <taxon>Pelusios</taxon>
    </lineage>
</organism>
<dbReference type="InterPro" id="IPR017452">
    <property type="entry name" value="GPCR_Rhodpsn_7TM"/>
</dbReference>
<evidence type="ECO:0000256" key="10">
    <source>
        <dbReference type="RuleBase" id="RU363047"/>
    </source>
</evidence>
<keyword evidence="13" id="KW-1185">Reference proteome</keyword>
<dbReference type="Gene3D" id="1.20.1070.10">
    <property type="entry name" value="Rhodopsin 7-helix transmembrane proteins"/>
    <property type="match status" value="1"/>
</dbReference>
<keyword evidence="9" id="KW-0675">Receptor</keyword>
<dbReference type="AlphaFoldDB" id="A0A8C8RXX0"/>
<evidence type="ECO:0000256" key="7">
    <source>
        <dbReference type="ARBA" id="ARBA00023136"/>
    </source>
</evidence>
<reference evidence="12" key="2">
    <citation type="submission" date="2025-09" db="UniProtKB">
        <authorList>
            <consortium name="Ensembl"/>
        </authorList>
    </citation>
    <scope>IDENTIFICATION</scope>
</reference>
<dbReference type="GO" id="GO:0004930">
    <property type="term" value="F:G protein-coupled receptor activity"/>
    <property type="evidence" value="ECO:0007669"/>
    <property type="project" value="UniProtKB-KW"/>
</dbReference>
<dbReference type="SMART" id="SM01381">
    <property type="entry name" value="7TM_GPCR_Srsx"/>
    <property type="match status" value="1"/>
</dbReference>
<dbReference type="PROSITE" id="PS00237">
    <property type="entry name" value="G_PROTEIN_RECEP_F1_1"/>
    <property type="match status" value="1"/>
</dbReference>
<keyword evidence="3 10" id="KW-0716">Sensory transduction</keyword>
<keyword evidence="7 10" id="KW-0472">Membrane</keyword>
<feature type="domain" description="G-protein coupled receptors family 1 profile" evidence="11">
    <location>
        <begin position="42"/>
        <end position="292"/>
    </location>
</feature>
<dbReference type="Pfam" id="PF13853">
    <property type="entry name" value="7tm_4"/>
    <property type="match status" value="1"/>
</dbReference>
<dbReference type="GO" id="GO:0004984">
    <property type="term" value="F:olfactory receptor activity"/>
    <property type="evidence" value="ECO:0007669"/>
    <property type="project" value="InterPro"/>
</dbReference>